<feature type="transmembrane region" description="Helical" evidence="1">
    <location>
        <begin position="67"/>
        <end position="84"/>
    </location>
</feature>
<evidence type="ECO:0000313" key="3">
    <source>
        <dbReference type="Proteomes" id="UP000824120"/>
    </source>
</evidence>
<keyword evidence="1" id="KW-0472">Membrane</keyword>
<proteinExistence type="predicted"/>
<protein>
    <submittedName>
        <fullName evidence="2">Uncharacterized protein</fullName>
    </submittedName>
</protein>
<keyword evidence="1" id="KW-1133">Transmembrane helix</keyword>
<dbReference type="Proteomes" id="UP000824120">
    <property type="component" value="Chromosome 1"/>
</dbReference>
<sequence length="161" mass="18007">MKPFVSSSRENPLKLRAKISKITSLYENYNNCSTPKTTTLTMDHSVSLVEITDQLGDSPFGIAHRHLAAAFIIVIFWVIGWHGTASQNFSSIHQLFPISTDLIFSFRAQPIGTKDEVRPFGDSPSGLNDHQPFISSFFSAFSFIFCNVVSMLSLIYQIPKT</sequence>
<organism evidence="2 3">
    <name type="scientific">Solanum commersonii</name>
    <name type="common">Commerson's wild potato</name>
    <name type="synonym">Commerson's nightshade</name>
    <dbReference type="NCBI Taxonomy" id="4109"/>
    <lineage>
        <taxon>Eukaryota</taxon>
        <taxon>Viridiplantae</taxon>
        <taxon>Streptophyta</taxon>
        <taxon>Embryophyta</taxon>
        <taxon>Tracheophyta</taxon>
        <taxon>Spermatophyta</taxon>
        <taxon>Magnoliopsida</taxon>
        <taxon>eudicotyledons</taxon>
        <taxon>Gunneridae</taxon>
        <taxon>Pentapetalae</taxon>
        <taxon>asterids</taxon>
        <taxon>lamiids</taxon>
        <taxon>Solanales</taxon>
        <taxon>Solanaceae</taxon>
        <taxon>Solanoideae</taxon>
        <taxon>Solaneae</taxon>
        <taxon>Solanum</taxon>
    </lineage>
</organism>
<gene>
    <name evidence="2" type="ORF">H5410_002769</name>
</gene>
<comment type="caution">
    <text evidence="2">The sequence shown here is derived from an EMBL/GenBank/DDBJ whole genome shotgun (WGS) entry which is preliminary data.</text>
</comment>
<feature type="transmembrane region" description="Helical" evidence="1">
    <location>
        <begin position="133"/>
        <end position="156"/>
    </location>
</feature>
<dbReference type="AlphaFoldDB" id="A0A9J6B339"/>
<dbReference type="EMBL" id="JACXVP010000001">
    <property type="protein sequence ID" value="KAG5631052.1"/>
    <property type="molecule type" value="Genomic_DNA"/>
</dbReference>
<accession>A0A9J6B339</accession>
<evidence type="ECO:0000313" key="2">
    <source>
        <dbReference type="EMBL" id="KAG5631052.1"/>
    </source>
</evidence>
<keyword evidence="3" id="KW-1185">Reference proteome</keyword>
<name>A0A9J6B339_SOLCO</name>
<evidence type="ECO:0000256" key="1">
    <source>
        <dbReference type="SAM" id="Phobius"/>
    </source>
</evidence>
<reference evidence="2 3" key="1">
    <citation type="submission" date="2020-09" db="EMBL/GenBank/DDBJ databases">
        <title>De no assembly of potato wild relative species, Solanum commersonii.</title>
        <authorList>
            <person name="Cho K."/>
        </authorList>
    </citation>
    <scope>NUCLEOTIDE SEQUENCE [LARGE SCALE GENOMIC DNA]</scope>
    <source>
        <strain evidence="2">LZ3.2</strain>
        <tissue evidence="2">Leaf</tissue>
    </source>
</reference>
<keyword evidence="1" id="KW-0812">Transmembrane</keyword>